<feature type="compositionally biased region" description="Low complexity" evidence="4">
    <location>
        <begin position="374"/>
        <end position="397"/>
    </location>
</feature>
<dbReference type="Gene3D" id="2.40.110.10">
    <property type="entry name" value="Butyryl-CoA Dehydrogenase, subunit A, domain 2"/>
    <property type="match status" value="1"/>
</dbReference>
<evidence type="ECO:0000256" key="4">
    <source>
        <dbReference type="SAM" id="MobiDB-lite"/>
    </source>
</evidence>
<dbReference type="EMBL" id="CP073249">
    <property type="protein sequence ID" value="QUF05549.1"/>
    <property type="molecule type" value="Genomic_DNA"/>
</dbReference>
<proteinExistence type="inferred from homology"/>
<dbReference type="Pfam" id="PF00441">
    <property type="entry name" value="Acyl-CoA_dh_1"/>
    <property type="match status" value="1"/>
</dbReference>
<feature type="region of interest" description="Disordered" evidence="4">
    <location>
        <begin position="325"/>
        <end position="397"/>
    </location>
</feature>
<dbReference type="PANTHER" id="PTHR43884:SF12">
    <property type="entry name" value="ISOVALERYL-COA DEHYDROGENASE, MITOCHONDRIAL-RELATED"/>
    <property type="match status" value="1"/>
</dbReference>
<dbReference type="PANTHER" id="PTHR43884">
    <property type="entry name" value="ACYL-COA DEHYDROGENASE"/>
    <property type="match status" value="1"/>
</dbReference>
<dbReference type="GO" id="GO:0003995">
    <property type="term" value="F:acyl-CoA dehydrogenase activity"/>
    <property type="evidence" value="ECO:0007669"/>
    <property type="project" value="TreeGrafter"/>
</dbReference>
<dbReference type="Proteomes" id="UP000677152">
    <property type="component" value="Chromosome"/>
</dbReference>
<gene>
    <name evidence="6" type="ORF">KCV87_05475</name>
</gene>
<accession>A0AA45L8F5</accession>
<protein>
    <submittedName>
        <fullName evidence="6">Acyl-CoA dehydrogenase family protein</fullName>
    </submittedName>
</protein>
<dbReference type="InterPro" id="IPR036250">
    <property type="entry name" value="AcylCo_DH-like_C"/>
</dbReference>
<evidence type="ECO:0000256" key="2">
    <source>
        <dbReference type="ARBA" id="ARBA00022630"/>
    </source>
</evidence>
<organism evidence="6 7">
    <name type="scientific">Actinosynnema pretiosum subsp. pretiosum</name>
    <dbReference type="NCBI Taxonomy" id="103721"/>
    <lineage>
        <taxon>Bacteria</taxon>
        <taxon>Bacillati</taxon>
        <taxon>Actinomycetota</taxon>
        <taxon>Actinomycetes</taxon>
        <taxon>Pseudonocardiales</taxon>
        <taxon>Pseudonocardiaceae</taxon>
        <taxon>Actinosynnema</taxon>
    </lineage>
</organism>
<dbReference type="SUPFAM" id="SSF47203">
    <property type="entry name" value="Acyl-CoA dehydrogenase C-terminal domain-like"/>
    <property type="match status" value="1"/>
</dbReference>
<evidence type="ECO:0000256" key="3">
    <source>
        <dbReference type="ARBA" id="ARBA00022827"/>
    </source>
</evidence>
<feature type="compositionally biased region" description="Gly residues" evidence="4">
    <location>
        <begin position="361"/>
        <end position="373"/>
    </location>
</feature>
<evidence type="ECO:0000259" key="5">
    <source>
        <dbReference type="Pfam" id="PF00441"/>
    </source>
</evidence>
<sequence length="397" mass="41416">MSVESALGGLGLSRLNTCRVVQAAASWTMPVVFSLAINNGFGSHTYLPALPPGPLRDVIAERAVGGYRITGEKVVIGNGSVAELLDVSATVVAADGSESVRLFFVDTGSPGVAVVGRHEFRGLRGSAIAALRFDGVFVPEANAMPELSDGWRMRPSGEVAGPGELADLGELALFGRHLVVAPVSLAVTSAARGWAEVFAARRRIDGPILGEHEEVRRLRAELAAEEYLAESAHLWCLLGADRSDIRPDLTATKNTTSLAAWRAVDRTMALYGAEGDETARGKAARGVPAVPVERCFRDARALRVAGGVDFMLDIWSARANLGVDAAVGGGRPPVRTGGSSRSGSPSWGPGAGRPPRATSASGGGWSGCSGGACGSCTARRAWWPGRPGGTTRWRTRP</sequence>
<dbReference type="InterPro" id="IPR009100">
    <property type="entry name" value="AcylCoA_DH/oxidase_NM_dom_sf"/>
</dbReference>
<reference evidence="6" key="1">
    <citation type="submission" date="2021-04" db="EMBL/GenBank/DDBJ databases">
        <title>Genomic sequence of Actinosynnema pretiosum subsp. pretiosum ATCC 31280 (C-14919).</title>
        <authorList>
            <person name="Bai L."/>
            <person name="Wang X."/>
            <person name="Xiao Y."/>
        </authorList>
    </citation>
    <scope>NUCLEOTIDE SEQUENCE</scope>
    <source>
        <strain evidence="6">ATCC 31280</strain>
    </source>
</reference>
<evidence type="ECO:0000256" key="1">
    <source>
        <dbReference type="ARBA" id="ARBA00009347"/>
    </source>
</evidence>
<evidence type="ECO:0000313" key="7">
    <source>
        <dbReference type="Proteomes" id="UP000677152"/>
    </source>
</evidence>
<comment type="similarity">
    <text evidence="1">Belongs to the acyl-CoA dehydrogenase family.</text>
</comment>
<dbReference type="InterPro" id="IPR009075">
    <property type="entry name" value="AcylCo_DH/oxidase_C"/>
</dbReference>
<dbReference type="InterPro" id="IPR046373">
    <property type="entry name" value="Acyl-CoA_Oxase/DH_mid-dom_sf"/>
</dbReference>
<name>A0AA45L8F5_9PSEU</name>
<keyword evidence="2" id="KW-0285">Flavoprotein</keyword>
<dbReference type="Gene3D" id="1.20.140.10">
    <property type="entry name" value="Butyryl-CoA Dehydrogenase, subunit A, domain 3"/>
    <property type="match status" value="1"/>
</dbReference>
<dbReference type="SUPFAM" id="SSF56645">
    <property type="entry name" value="Acyl-CoA dehydrogenase NM domain-like"/>
    <property type="match status" value="1"/>
</dbReference>
<dbReference type="AlphaFoldDB" id="A0AA45L8F5"/>
<evidence type="ECO:0000313" key="6">
    <source>
        <dbReference type="EMBL" id="QUF05549.1"/>
    </source>
</evidence>
<feature type="compositionally biased region" description="Low complexity" evidence="4">
    <location>
        <begin position="332"/>
        <end position="360"/>
    </location>
</feature>
<keyword evidence="3" id="KW-0274">FAD</keyword>
<feature type="domain" description="Acyl-CoA dehydrogenase/oxidase C-terminal" evidence="5">
    <location>
        <begin position="197"/>
        <end position="309"/>
    </location>
</feature>